<dbReference type="Proteomes" id="UP000007305">
    <property type="component" value="Chromosome 8"/>
</dbReference>
<evidence type="ECO:0000256" key="1">
    <source>
        <dbReference type="SAM" id="MobiDB-lite"/>
    </source>
</evidence>
<organism evidence="2 3">
    <name type="scientific">Zea mays</name>
    <name type="common">Maize</name>
    <dbReference type="NCBI Taxonomy" id="4577"/>
    <lineage>
        <taxon>Eukaryota</taxon>
        <taxon>Viridiplantae</taxon>
        <taxon>Streptophyta</taxon>
        <taxon>Embryophyta</taxon>
        <taxon>Tracheophyta</taxon>
        <taxon>Spermatophyta</taxon>
        <taxon>Magnoliopsida</taxon>
        <taxon>Liliopsida</taxon>
        <taxon>Poales</taxon>
        <taxon>Poaceae</taxon>
        <taxon>PACMAD clade</taxon>
        <taxon>Panicoideae</taxon>
        <taxon>Andropogonodae</taxon>
        <taxon>Andropogoneae</taxon>
        <taxon>Tripsacinae</taxon>
        <taxon>Zea</taxon>
    </lineage>
</organism>
<protein>
    <recommendedName>
        <fullName evidence="4">DUF4283 domain-containing protein</fullName>
    </recommendedName>
</protein>
<proteinExistence type="predicted"/>
<feature type="region of interest" description="Disordered" evidence="1">
    <location>
        <begin position="26"/>
        <end position="110"/>
    </location>
</feature>
<feature type="region of interest" description="Disordered" evidence="1">
    <location>
        <begin position="373"/>
        <end position="410"/>
    </location>
</feature>
<dbReference type="InParanoid" id="A0A804QVM0"/>
<reference evidence="2" key="2">
    <citation type="submission" date="2019-07" db="EMBL/GenBank/DDBJ databases">
        <authorList>
            <person name="Seetharam A."/>
            <person name="Woodhouse M."/>
            <person name="Cannon E."/>
        </authorList>
    </citation>
    <scope>NUCLEOTIDE SEQUENCE [LARGE SCALE GENOMIC DNA]</scope>
    <source>
        <strain evidence="2">cv. B73</strain>
    </source>
</reference>
<accession>A0A804QVM0</accession>
<dbReference type="EnsemblPlants" id="Zm00001eb357990_T001">
    <property type="protein sequence ID" value="Zm00001eb357990_P001"/>
    <property type="gene ID" value="Zm00001eb357990"/>
</dbReference>
<dbReference type="PANTHER" id="PTHR33170">
    <property type="entry name" value="DUF4283 DOMAIN-CONTAINING PROTEIN-RELATED"/>
    <property type="match status" value="1"/>
</dbReference>
<reference evidence="3" key="1">
    <citation type="journal article" date="2009" name="Science">
        <title>The B73 maize genome: complexity, diversity, and dynamics.</title>
        <authorList>
            <person name="Schnable P.S."/>
            <person name="Ware D."/>
            <person name="Fulton R.S."/>
            <person name="Stein J.C."/>
            <person name="Wei F."/>
            <person name="Pasternak S."/>
            <person name="Liang C."/>
            <person name="Zhang J."/>
            <person name="Fulton L."/>
            <person name="Graves T.A."/>
            <person name="Minx P."/>
            <person name="Reily A.D."/>
            <person name="Courtney L."/>
            <person name="Kruchowski S.S."/>
            <person name="Tomlinson C."/>
            <person name="Strong C."/>
            <person name="Delehaunty K."/>
            <person name="Fronick C."/>
            <person name="Courtney B."/>
            <person name="Rock S.M."/>
            <person name="Belter E."/>
            <person name="Du F."/>
            <person name="Kim K."/>
            <person name="Abbott R.M."/>
            <person name="Cotton M."/>
            <person name="Levy A."/>
            <person name="Marchetto P."/>
            <person name="Ochoa K."/>
            <person name="Jackson S.M."/>
            <person name="Gillam B."/>
            <person name="Chen W."/>
            <person name="Yan L."/>
            <person name="Higginbotham J."/>
            <person name="Cardenas M."/>
            <person name="Waligorski J."/>
            <person name="Applebaum E."/>
            <person name="Phelps L."/>
            <person name="Falcone J."/>
            <person name="Kanchi K."/>
            <person name="Thane T."/>
            <person name="Scimone A."/>
            <person name="Thane N."/>
            <person name="Henke J."/>
            <person name="Wang T."/>
            <person name="Ruppert J."/>
            <person name="Shah N."/>
            <person name="Rotter K."/>
            <person name="Hodges J."/>
            <person name="Ingenthron E."/>
            <person name="Cordes M."/>
            <person name="Kohlberg S."/>
            <person name="Sgro J."/>
            <person name="Delgado B."/>
            <person name="Mead K."/>
            <person name="Chinwalla A."/>
            <person name="Leonard S."/>
            <person name="Crouse K."/>
            <person name="Collura K."/>
            <person name="Kudrna D."/>
            <person name="Currie J."/>
            <person name="He R."/>
            <person name="Angelova A."/>
            <person name="Rajasekar S."/>
            <person name="Mueller T."/>
            <person name="Lomeli R."/>
            <person name="Scara G."/>
            <person name="Ko A."/>
            <person name="Delaney K."/>
            <person name="Wissotski M."/>
            <person name="Lopez G."/>
            <person name="Campos D."/>
            <person name="Braidotti M."/>
            <person name="Ashley E."/>
            <person name="Golser W."/>
            <person name="Kim H."/>
            <person name="Lee S."/>
            <person name="Lin J."/>
            <person name="Dujmic Z."/>
            <person name="Kim W."/>
            <person name="Talag J."/>
            <person name="Zuccolo A."/>
            <person name="Fan C."/>
            <person name="Sebastian A."/>
            <person name="Kramer M."/>
            <person name="Spiegel L."/>
            <person name="Nascimento L."/>
            <person name="Zutavern T."/>
            <person name="Miller B."/>
            <person name="Ambroise C."/>
            <person name="Muller S."/>
            <person name="Spooner W."/>
            <person name="Narechania A."/>
            <person name="Ren L."/>
            <person name="Wei S."/>
            <person name="Kumari S."/>
            <person name="Faga B."/>
            <person name="Levy M.J."/>
            <person name="McMahan L."/>
            <person name="Van Buren P."/>
            <person name="Vaughn M.W."/>
            <person name="Ying K."/>
            <person name="Yeh C.-T."/>
            <person name="Emrich S.J."/>
            <person name="Jia Y."/>
            <person name="Kalyanaraman A."/>
            <person name="Hsia A.-P."/>
            <person name="Barbazuk W.B."/>
            <person name="Baucom R.S."/>
            <person name="Brutnell T.P."/>
            <person name="Carpita N.C."/>
            <person name="Chaparro C."/>
            <person name="Chia J.-M."/>
            <person name="Deragon J.-M."/>
            <person name="Estill J.C."/>
            <person name="Fu Y."/>
            <person name="Jeddeloh J.A."/>
            <person name="Han Y."/>
            <person name="Lee H."/>
            <person name="Li P."/>
            <person name="Lisch D.R."/>
            <person name="Liu S."/>
            <person name="Liu Z."/>
            <person name="Nagel D.H."/>
            <person name="McCann M.C."/>
            <person name="SanMiguel P."/>
            <person name="Myers A.M."/>
            <person name="Nettleton D."/>
            <person name="Nguyen J."/>
            <person name="Penning B.W."/>
            <person name="Ponnala L."/>
            <person name="Schneider K.L."/>
            <person name="Schwartz D.C."/>
            <person name="Sharma A."/>
            <person name="Soderlund C."/>
            <person name="Springer N.M."/>
            <person name="Sun Q."/>
            <person name="Wang H."/>
            <person name="Waterman M."/>
            <person name="Westerman R."/>
            <person name="Wolfgruber T.K."/>
            <person name="Yang L."/>
            <person name="Yu Y."/>
            <person name="Zhang L."/>
            <person name="Zhou S."/>
            <person name="Zhu Q."/>
            <person name="Bennetzen J.L."/>
            <person name="Dawe R.K."/>
            <person name="Jiang J."/>
            <person name="Jiang N."/>
            <person name="Presting G.G."/>
            <person name="Wessler S.R."/>
            <person name="Aluru S."/>
            <person name="Martienssen R.A."/>
            <person name="Clifton S.W."/>
            <person name="McCombie W.R."/>
            <person name="Wing R.A."/>
            <person name="Wilson R.K."/>
        </authorList>
    </citation>
    <scope>NUCLEOTIDE SEQUENCE [LARGE SCALE GENOMIC DNA]</scope>
    <source>
        <strain evidence="3">cv. B73</strain>
    </source>
</reference>
<evidence type="ECO:0008006" key="4">
    <source>
        <dbReference type="Google" id="ProtNLM"/>
    </source>
</evidence>
<reference evidence="2" key="3">
    <citation type="submission" date="2021-05" db="UniProtKB">
        <authorList>
            <consortium name="EnsemblPlants"/>
        </authorList>
    </citation>
    <scope>IDENTIFICATION</scope>
    <source>
        <strain evidence="2">cv. B73</strain>
    </source>
</reference>
<keyword evidence="3" id="KW-1185">Reference proteome</keyword>
<feature type="compositionally biased region" description="Polar residues" evidence="1">
    <location>
        <begin position="380"/>
        <end position="389"/>
    </location>
</feature>
<evidence type="ECO:0000313" key="2">
    <source>
        <dbReference type="EnsemblPlants" id="Zm00001eb357990_P001"/>
    </source>
</evidence>
<dbReference type="AlphaFoldDB" id="A0A804QVM0"/>
<dbReference type="PANTHER" id="PTHR33170:SF50">
    <property type="entry name" value="DUF4283 DOMAIN-CONTAINING PROTEIN"/>
    <property type="match status" value="1"/>
</dbReference>
<sequence>MDGRGAVRDGKAMAWKEVDRRRHPRIEVNTEQLHLRGHRLSRGRGPSEDRGRRTWRSRGGRYGGRPFHGAFRAPQDFAESSEGGGSRVREEAEKKRAAVDGPPADDQGKKRKEELCCEICEMDHTPQVCPTFNGPKPHALLCGFAGGDSGFFQIPTSGAKGMAPKKDNATAFITALEGNITTDLVKAELARLIPVNWTWSVQQHADGFVVPFPCNVELQRMVAMKYVHTAGGEGIMVIQELDQKIEPVQYLQKVWVNVYGVPYEIRSFLPLWAVGSILGATQKVDLRYTRKMGVVRILVGVINVDSIPESSDIVVGEGLYEIYFKVDKVCKDGVWMDYKQEVSKDKGDDDQQDEEFDGLNEYIHKTDAAFQDTEMEDKSTNNNGIPQDNNDGDMQHKHQAAQHDPQNRQAVHHDYEASTVLGDAVLPHLVTAQEGQNTIGVYSNTDPDALSCTASVKPDLLLQACVKAQESCFSDHTQELGPSSVVPFADAGVGVPFVGSLHLSPGGKHPARQVVLAPKDIFSCQSDAAALDGISAISDSFTEEVVDSFSLTQRVKKNNVDLAEQKICARRTDKDEDTMIKAQRLAAKRNLETNYLQGHTLVQILETIAEGRNATTNPRHVPVFGGGGHGVLHESRVAVPFKN</sequence>
<name>A0A804QVM0_MAIZE</name>
<feature type="compositionally biased region" description="Basic and acidic residues" evidence="1">
    <location>
        <begin position="87"/>
        <end position="98"/>
    </location>
</feature>
<evidence type="ECO:0000313" key="3">
    <source>
        <dbReference type="Proteomes" id="UP000007305"/>
    </source>
</evidence>
<dbReference type="Gramene" id="Zm00001eb357990_T001">
    <property type="protein sequence ID" value="Zm00001eb357990_P001"/>
    <property type="gene ID" value="Zm00001eb357990"/>
</dbReference>